<dbReference type="InterPro" id="IPR036770">
    <property type="entry name" value="Ankyrin_rpt-contain_sf"/>
</dbReference>
<reference evidence="4" key="1">
    <citation type="submission" date="2021-05" db="EMBL/GenBank/DDBJ databases">
        <authorList>
            <person name="Stam R."/>
        </authorList>
    </citation>
    <scope>NUCLEOTIDE SEQUENCE</scope>
    <source>
        <strain evidence="4">CS162</strain>
    </source>
</reference>
<comment type="caution">
    <text evidence="4">The sequence shown here is derived from an EMBL/GenBank/DDBJ whole genome shotgun (WGS) entry which is preliminary data.</text>
</comment>
<dbReference type="Proteomes" id="UP000676310">
    <property type="component" value="Unassembled WGS sequence"/>
</dbReference>
<dbReference type="AlphaFoldDB" id="A0A8J2ICK0"/>
<evidence type="ECO:0000313" key="5">
    <source>
        <dbReference type="Proteomes" id="UP000676310"/>
    </source>
</evidence>
<dbReference type="Gene3D" id="1.25.40.20">
    <property type="entry name" value="Ankyrin repeat-containing domain"/>
    <property type="match status" value="3"/>
</dbReference>
<evidence type="ECO:0008006" key="6">
    <source>
        <dbReference type="Google" id="ProtNLM"/>
    </source>
</evidence>
<dbReference type="SUPFAM" id="SSF48403">
    <property type="entry name" value="Ankyrin repeat"/>
    <property type="match status" value="3"/>
</dbReference>
<evidence type="ECO:0000256" key="1">
    <source>
        <dbReference type="ARBA" id="ARBA00022737"/>
    </source>
</evidence>
<evidence type="ECO:0000256" key="3">
    <source>
        <dbReference type="PROSITE-ProRule" id="PRU00023"/>
    </source>
</evidence>
<keyword evidence="5" id="KW-1185">Reference proteome</keyword>
<sequence length="937" mass="102828">MSHPSTLQLVRQQSIDHQLIYMIFHRLVNEGDVAQALDEPKTTLDHFFKLGISYCFSLREDDLSSVINLTPPPYHLALLQNMFCAALVLGNASVLKVVLNIDRVGLPHRPLPLAGPHIYPLEFAVHKGHLQATQTLLDHGVDPNRDKIPFLLHSIGTWHPIKQQDSAATVGIMRLLINNGVELDPGFAAGRMYHCDKSELLLLVDQCLDKSFKTFFQQGGLPTFLARNDWDDSFSTALESILDRAFSDGIDQQYVWNSVLSQSLSWAVLRSHTSAVCILLTRQVQPDVRCLVSAVQSQNLGIFEDFLNHGLDPNARVPPHQNGNFHEGLHQDLSGTALSESIKDPSRGAFRILKAQGFIPKLVQQPAGFAPSLIAACEVGDSLLVEELLALQICLRRQANIQNALLAAIRGNHHDITRKLLSAGIKPTTSSIILAIQNRQLAVVMQLIRYLDLREVPLAKAFADQVIILEALRWGDQTVIQYVLRAGHPVNIYGTILTRKLEDWSIPPKLRPIRFKSWIVTPLSTAILKGNPTAVEALLARGADYCPVSHTSNGHDLTPLAAGAVRNNLPLLKELLRIGADPFDNCALFVSAVLEREDVITLLVSAFRTRYPDGARDFGSDALFHIIRHGNIRLLLLLARDADLTGRIALNQEFNLDTLPPLVYQARPLPRPRLVYPDSYPPPPSRPALSALNEFTSPLGEVIRFHSASGSTDEVLDLILPLVTDINAVIHGILNHGSMTCLLYAIALDSLKTVRKLFQNGANITLPAEWGIPRTPLQAAAQVGSMDIVKYLLGKGVCSNEPPAPQAGATALQLAAIAGNVGITTILLDAGAEINAKPAPFDGRTAFEGAAEHGRIEMMLFLVHHGADLLANGNEQYRRAVEFAEDNLQYAAKELADELFSKAMANRETSFIDPGTNGWTGFAMTDFESFFPHAEGA</sequence>
<dbReference type="EMBL" id="CAJRGZ010000032">
    <property type="protein sequence ID" value="CAG5188686.1"/>
    <property type="molecule type" value="Genomic_DNA"/>
</dbReference>
<accession>A0A8J2ICK0</accession>
<dbReference type="OrthoDB" id="539213at2759"/>
<dbReference type="PROSITE" id="PS50088">
    <property type="entry name" value="ANK_REPEAT"/>
    <property type="match status" value="2"/>
</dbReference>
<organism evidence="4 5">
    <name type="scientific">Alternaria atra</name>
    <dbReference type="NCBI Taxonomy" id="119953"/>
    <lineage>
        <taxon>Eukaryota</taxon>
        <taxon>Fungi</taxon>
        <taxon>Dikarya</taxon>
        <taxon>Ascomycota</taxon>
        <taxon>Pezizomycotina</taxon>
        <taxon>Dothideomycetes</taxon>
        <taxon>Pleosporomycetidae</taxon>
        <taxon>Pleosporales</taxon>
        <taxon>Pleosporineae</taxon>
        <taxon>Pleosporaceae</taxon>
        <taxon>Alternaria</taxon>
        <taxon>Alternaria sect. Ulocladioides</taxon>
    </lineage>
</organism>
<proteinExistence type="predicted"/>
<evidence type="ECO:0000313" key="4">
    <source>
        <dbReference type="EMBL" id="CAG5188686.1"/>
    </source>
</evidence>
<dbReference type="PROSITE" id="PS50297">
    <property type="entry name" value="ANK_REP_REGION"/>
    <property type="match status" value="2"/>
</dbReference>
<protein>
    <recommendedName>
        <fullName evidence="6">Ankyrin</fullName>
    </recommendedName>
</protein>
<dbReference type="SMART" id="SM00248">
    <property type="entry name" value="ANK"/>
    <property type="match status" value="10"/>
</dbReference>
<dbReference type="PANTHER" id="PTHR24198">
    <property type="entry name" value="ANKYRIN REPEAT AND PROTEIN KINASE DOMAIN-CONTAINING PROTEIN"/>
    <property type="match status" value="1"/>
</dbReference>
<dbReference type="GeneID" id="67012345"/>
<gene>
    <name evidence="4" type="ORF">ALTATR162_LOCUS12009</name>
</gene>
<name>A0A8J2ICK0_9PLEO</name>
<dbReference type="Pfam" id="PF12796">
    <property type="entry name" value="Ank_2"/>
    <property type="match status" value="1"/>
</dbReference>
<dbReference type="PANTHER" id="PTHR24198:SF165">
    <property type="entry name" value="ANKYRIN REPEAT-CONTAINING PROTEIN-RELATED"/>
    <property type="match status" value="1"/>
</dbReference>
<keyword evidence="1" id="KW-0677">Repeat</keyword>
<feature type="repeat" description="ANK" evidence="3">
    <location>
        <begin position="842"/>
        <end position="874"/>
    </location>
</feature>
<feature type="repeat" description="ANK" evidence="3">
    <location>
        <begin position="807"/>
        <end position="839"/>
    </location>
</feature>
<keyword evidence="2 3" id="KW-0040">ANK repeat</keyword>
<dbReference type="RefSeq" id="XP_043175589.1">
    <property type="nucleotide sequence ID" value="XM_043319654.1"/>
</dbReference>
<evidence type="ECO:0000256" key="2">
    <source>
        <dbReference type="ARBA" id="ARBA00023043"/>
    </source>
</evidence>
<dbReference type="InterPro" id="IPR002110">
    <property type="entry name" value="Ankyrin_rpt"/>
</dbReference>